<proteinExistence type="predicted"/>
<dbReference type="PIRSF" id="PIRSF028301">
    <property type="entry name" value="UCP028301"/>
    <property type="match status" value="1"/>
</dbReference>
<sequence>MEESTQHKLDRVRPPRVQITYDVEIGNAIEKKELPLVVGILADLSGKPKENQAKLSERRFVEIDSENFDKVLESIAPSISVDVINTISNDDKRLSTTLSFNKIEDFDPINVVKKVEALKVLFDARERLRDLQTKLDGNDKLDEFLKEVLSSTEKDLEALKAARSTGTSDTIKVDGTPTENKLTPSEVDAVTPKEKND</sequence>
<dbReference type="RefSeq" id="WP_273910980.1">
    <property type="nucleotide sequence ID" value="NZ_JAMDGX010000036.1"/>
</dbReference>
<dbReference type="EMBL" id="JAMDGY010000032">
    <property type="protein sequence ID" value="MDD0991601.1"/>
    <property type="molecule type" value="Genomic_DNA"/>
</dbReference>
<evidence type="ECO:0000313" key="3">
    <source>
        <dbReference type="Proteomes" id="UP001148203"/>
    </source>
</evidence>
<feature type="region of interest" description="Disordered" evidence="1">
    <location>
        <begin position="160"/>
        <end position="197"/>
    </location>
</feature>
<dbReference type="InterPro" id="IPR008312">
    <property type="entry name" value="T6SS_TssB1"/>
</dbReference>
<dbReference type="Proteomes" id="UP001148203">
    <property type="component" value="Unassembled WGS sequence"/>
</dbReference>
<dbReference type="PANTHER" id="PTHR35850">
    <property type="entry name" value="CYTOPLASMIC PROTEIN-RELATED"/>
    <property type="match status" value="1"/>
</dbReference>
<evidence type="ECO:0000256" key="1">
    <source>
        <dbReference type="SAM" id="MobiDB-lite"/>
    </source>
</evidence>
<dbReference type="Pfam" id="PF05591">
    <property type="entry name" value="T6SS_VipA"/>
    <property type="match status" value="1"/>
</dbReference>
<organism evidence="2 3">
    <name type="scientific">Pseudomonas fontis</name>
    <dbReference type="NCBI Taxonomy" id="2942633"/>
    <lineage>
        <taxon>Bacteria</taxon>
        <taxon>Pseudomonadati</taxon>
        <taxon>Pseudomonadota</taxon>
        <taxon>Gammaproteobacteria</taxon>
        <taxon>Pseudomonadales</taxon>
        <taxon>Pseudomonadaceae</taxon>
        <taxon>Pseudomonas</taxon>
    </lineage>
</organism>
<dbReference type="PANTHER" id="PTHR35850:SF1">
    <property type="entry name" value="TYPE VI SECRETION SYSTEM SHEATH PROTEIN TSSB1"/>
    <property type="match status" value="1"/>
</dbReference>
<name>A0ABT5NTV7_9PSED</name>
<keyword evidence="3" id="KW-1185">Reference proteome</keyword>
<comment type="caution">
    <text evidence="2">The sequence shown here is derived from an EMBL/GenBank/DDBJ whole genome shotgun (WGS) entry which is preliminary data.</text>
</comment>
<dbReference type="NCBIfam" id="TIGR03358">
    <property type="entry name" value="VI_chp_5"/>
    <property type="match status" value="1"/>
</dbReference>
<evidence type="ECO:0000313" key="2">
    <source>
        <dbReference type="EMBL" id="MDD0991601.1"/>
    </source>
</evidence>
<accession>A0ABT5NTV7</accession>
<reference evidence="2 3" key="1">
    <citation type="submission" date="2022-05" db="EMBL/GenBank/DDBJ databases">
        <title>Novel Pseudomonas spp. Isolated from a Rainbow Trout Aquaculture Facility.</title>
        <authorList>
            <person name="Testerman T."/>
            <person name="Graf J."/>
        </authorList>
    </citation>
    <scope>NUCLEOTIDE SEQUENCE [LARGE SCALE GENOMIC DNA]</scope>
    <source>
        <strain evidence="2 3">ID681</strain>
    </source>
</reference>
<protein>
    <submittedName>
        <fullName evidence="2">Type VI secretion system contractile sheath small subunit</fullName>
    </submittedName>
</protein>
<gene>
    <name evidence="2" type="primary">tssB</name>
    <name evidence="2" type="ORF">M5G11_13735</name>
</gene>